<protein>
    <submittedName>
        <fullName evidence="2">Uncharacterized protein</fullName>
    </submittedName>
</protein>
<gene>
    <name evidence="2" type="ORF">HYH03_018644</name>
</gene>
<dbReference type="Proteomes" id="UP000612055">
    <property type="component" value="Unassembled WGS sequence"/>
</dbReference>
<feature type="region of interest" description="Disordered" evidence="1">
    <location>
        <begin position="221"/>
        <end position="254"/>
    </location>
</feature>
<feature type="region of interest" description="Disordered" evidence="1">
    <location>
        <begin position="292"/>
        <end position="394"/>
    </location>
</feature>
<comment type="caution">
    <text evidence="2">The sequence shown here is derived from an EMBL/GenBank/DDBJ whole genome shotgun (WGS) entry which is preliminary data.</text>
</comment>
<accession>A0A836BP57</accession>
<dbReference type="EMBL" id="JAEHOE010000224">
    <property type="protein sequence ID" value="KAG2482409.1"/>
    <property type="molecule type" value="Genomic_DNA"/>
</dbReference>
<evidence type="ECO:0000313" key="3">
    <source>
        <dbReference type="Proteomes" id="UP000612055"/>
    </source>
</evidence>
<evidence type="ECO:0000256" key="1">
    <source>
        <dbReference type="SAM" id="MobiDB-lite"/>
    </source>
</evidence>
<dbReference type="AlphaFoldDB" id="A0A836BP57"/>
<name>A0A836BP57_9CHLO</name>
<feature type="compositionally biased region" description="Basic and acidic residues" evidence="1">
    <location>
        <begin position="239"/>
        <end position="254"/>
    </location>
</feature>
<feature type="compositionally biased region" description="Gly residues" evidence="1">
    <location>
        <begin position="339"/>
        <end position="348"/>
    </location>
</feature>
<feature type="compositionally biased region" description="Basic and acidic residues" evidence="1">
    <location>
        <begin position="384"/>
        <end position="394"/>
    </location>
</feature>
<reference evidence="2" key="1">
    <citation type="journal article" date="2020" name="bioRxiv">
        <title>Comparative genomics of Chlamydomonas.</title>
        <authorList>
            <person name="Craig R.J."/>
            <person name="Hasan A.R."/>
            <person name="Ness R.W."/>
            <person name="Keightley P.D."/>
        </authorList>
    </citation>
    <scope>NUCLEOTIDE SEQUENCE</scope>
    <source>
        <strain evidence="2">CCAP 11/70</strain>
    </source>
</reference>
<keyword evidence="3" id="KW-1185">Reference proteome</keyword>
<evidence type="ECO:0000313" key="2">
    <source>
        <dbReference type="EMBL" id="KAG2482409.1"/>
    </source>
</evidence>
<proteinExistence type="predicted"/>
<feature type="compositionally biased region" description="Low complexity" evidence="1">
    <location>
        <begin position="316"/>
        <end position="327"/>
    </location>
</feature>
<sequence>MTKAKKAARKRATNEVAKQVAEDLLATLRSAVVALNIDKWRSVDDAILNCPYHNYLEKLMLRICHKEATTALKRPAEADVAGLQRRLHWLLSTLELLAAGDTAWSDRLSDKLRSLHRADAAAGADGPAYMAARVDMEEDEAGYTIRSTTEIWSELLSLGLVSKTKAFYHARQDVRWPALEAAEEEEDSEDEEEQLEGALALGGSGGLEAAAKAAAREAREAAEARMEAQQVGVATSAQDEARRRQAEERADAAHREGNLELAMAADLEQWELDQQDEALAAMELSRRAAMAAAAALQRPAPPLAPPPPKHDPRLGPQQPHSQPSQPHTPDQGSPQQARGGPGSNGGAGNATANGNGNGNEKEAQLGAPADWQPVFADAGPTTSQRDHMATRRRELSQAAHNARFTIEELVYRDRHFEACARDRLAGRVRFRDVVRVDHELQLYHKVMLCRLYGSLSRHVHCEGAVTLATNAETINLELQLVEWGAGWVQDHLSYMLYGVDPDDAEQHAANQRLGLAASSVLRALVLTGPQQREWMAVQLGYEQREACQAEPGGAGALLDRTIRQLVEDQLLRVQEGQLVVDGGPAAAGVQRRHVPYGGVSGPDSLEGCTLRLAAREQEVAFHDSRLMELRRDQRDR</sequence>
<organism evidence="2 3">
    <name type="scientific">Edaphochlamys debaryana</name>
    <dbReference type="NCBI Taxonomy" id="47281"/>
    <lineage>
        <taxon>Eukaryota</taxon>
        <taxon>Viridiplantae</taxon>
        <taxon>Chlorophyta</taxon>
        <taxon>core chlorophytes</taxon>
        <taxon>Chlorophyceae</taxon>
        <taxon>CS clade</taxon>
        <taxon>Chlamydomonadales</taxon>
        <taxon>Chlamydomonadales incertae sedis</taxon>
        <taxon>Edaphochlamys</taxon>
    </lineage>
</organism>
<dbReference type="OrthoDB" id="560816at2759"/>